<dbReference type="AlphaFoldDB" id="A0ABD1D9L0"/>
<gene>
    <name evidence="1" type="ORF">pipiens_010578</name>
</gene>
<sequence>MNVQITYESVDFEETIDGAISKSNQYLRIILPEKYNKLRPNREVQFDIVCSEPMSYITYVLVARGVVVDSKL</sequence>
<dbReference type="Gene3D" id="2.60.40.1930">
    <property type="match status" value="1"/>
</dbReference>
<proteinExistence type="predicted"/>
<evidence type="ECO:0000313" key="1">
    <source>
        <dbReference type="EMBL" id="KAL1396340.1"/>
    </source>
</evidence>
<reference evidence="1 2" key="1">
    <citation type="submission" date="2024-05" db="EMBL/GenBank/DDBJ databases">
        <title>Culex pipiens pipiens assembly and annotation.</title>
        <authorList>
            <person name="Alout H."/>
            <person name="Durand T."/>
        </authorList>
    </citation>
    <scope>NUCLEOTIDE SEQUENCE [LARGE SCALE GENOMIC DNA]</scope>
    <source>
        <strain evidence="1">HA-2024</strain>
        <tissue evidence="1">Whole body</tissue>
    </source>
</reference>
<organism evidence="1 2">
    <name type="scientific">Culex pipiens pipiens</name>
    <name type="common">Northern house mosquito</name>
    <dbReference type="NCBI Taxonomy" id="38569"/>
    <lineage>
        <taxon>Eukaryota</taxon>
        <taxon>Metazoa</taxon>
        <taxon>Ecdysozoa</taxon>
        <taxon>Arthropoda</taxon>
        <taxon>Hexapoda</taxon>
        <taxon>Insecta</taxon>
        <taxon>Pterygota</taxon>
        <taxon>Neoptera</taxon>
        <taxon>Endopterygota</taxon>
        <taxon>Diptera</taxon>
        <taxon>Nematocera</taxon>
        <taxon>Culicoidea</taxon>
        <taxon>Culicidae</taxon>
        <taxon>Culicinae</taxon>
        <taxon>Culicini</taxon>
        <taxon>Culex</taxon>
        <taxon>Culex</taxon>
    </lineage>
</organism>
<protein>
    <submittedName>
        <fullName evidence="1">Uncharacterized protein</fullName>
    </submittedName>
</protein>
<feature type="non-terminal residue" evidence="1">
    <location>
        <position position="72"/>
    </location>
</feature>
<keyword evidence="2" id="KW-1185">Reference proteome</keyword>
<accession>A0ABD1D9L0</accession>
<evidence type="ECO:0000313" key="2">
    <source>
        <dbReference type="Proteomes" id="UP001562425"/>
    </source>
</evidence>
<comment type="caution">
    <text evidence="1">The sequence shown here is derived from an EMBL/GenBank/DDBJ whole genome shotgun (WGS) entry which is preliminary data.</text>
</comment>
<dbReference type="EMBL" id="JBEHCU010006740">
    <property type="protein sequence ID" value="KAL1396340.1"/>
    <property type="molecule type" value="Genomic_DNA"/>
</dbReference>
<dbReference type="Proteomes" id="UP001562425">
    <property type="component" value="Unassembled WGS sequence"/>
</dbReference>
<name>A0ABD1D9L0_CULPP</name>